<evidence type="ECO:0000313" key="6">
    <source>
        <dbReference type="Proteomes" id="UP001149090"/>
    </source>
</evidence>
<dbReference type="Gene3D" id="1.25.40.20">
    <property type="entry name" value="Ankyrin repeat-containing domain"/>
    <property type="match status" value="3"/>
</dbReference>
<dbReference type="PROSITE" id="PS50097">
    <property type="entry name" value="BTB"/>
    <property type="match status" value="1"/>
</dbReference>
<dbReference type="InterPro" id="IPR036770">
    <property type="entry name" value="Ankyrin_rpt-contain_sf"/>
</dbReference>
<dbReference type="Pfam" id="PF12796">
    <property type="entry name" value="Ank_2"/>
    <property type="match status" value="3"/>
</dbReference>
<feature type="domain" description="BTB" evidence="4">
    <location>
        <begin position="623"/>
        <end position="678"/>
    </location>
</feature>
<sequence>MDIYNSFVEAERTTESFHLANVPRIISQAKKGRNGNILHLYSYRNKADKLETALKTKKHNVNLRDKMGNTALHTACLCGSLEVVKLLLDYGADFSILNSKGEAPLDLALFTNSNEIKKYLLDKNSPSKANIPVLNMEIIKGNEEKAIELINSGCDITKKDNYLNSPIHEAASFGRFSCLQILLKRGVLFDEKNVGGRTPFYLSVLGRFYECCEILIKYGADINTTNIYQYTPIHLASEPKWDISFMKLLIFHKANVNAKDNEDSTPLHLAQSVEKIRLLAENGANIHARDFAEMTPLHVIAKHGKLDCLMELINYGADVTAVQELDYTAIHISAKNGRDKCLAYLLDVWEKRGLDLAFPDNYFKKTPLYLAIEHNHPKCLQVLLSKINLDSYLKFHGSSLDKKKKSLLLCASLFNSPESAYILLNNGYPRPLLSKKESLKMNNQFKLVYFDDWTFVQDFLWLLSEKNSFSESILDTFSFPKNQKEKHFSKFNLNSAILQERLGSERSQKFLHLCKEEPIDPIVIQVFLQFVYTGTLFRHKLSKKKMEKLKKFSQQLNYESILKMLESTMIYDKDSFCENMKNLFENTKDETRNFEIVVSSQNQNQNQNQNPNQNQNQNQKYTIKVHRDILAARSELFRGMFFSVNDPAKSAPDLSGRSYQAVYELIRFIYTDEIQSKDPYVLIDLLDASEYYGLSSQTRIMEQCVSKIKNVFIRFISNEQLLSELKSKAEQFQIIELLDFIDEKSEIEKRQFQFKLN</sequence>
<dbReference type="PROSITE" id="PS50088">
    <property type="entry name" value="ANK_REPEAT"/>
    <property type="match status" value="4"/>
</dbReference>
<dbReference type="PRINTS" id="PR01415">
    <property type="entry name" value="ANKYRIN"/>
</dbReference>
<dbReference type="Gene3D" id="3.30.710.10">
    <property type="entry name" value="Potassium Channel Kv1.1, Chain A"/>
    <property type="match status" value="1"/>
</dbReference>
<dbReference type="InterPro" id="IPR002110">
    <property type="entry name" value="Ankyrin_rpt"/>
</dbReference>
<evidence type="ECO:0000259" key="4">
    <source>
        <dbReference type="PROSITE" id="PS50097"/>
    </source>
</evidence>
<proteinExistence type="predicted"/>
<dbReference type="OrthoDB" id="448455at2759"/>
<evidence type="ECO:0000256" key="2">
    <source>
        <dbReference type="ARBA" id="ARBA00023043"/>
    </source>
</evidence>
<dbReference type="Pfam" id="PF00651">
    <property type="entry name" value="BTB"/>
    <property type="match status" value="1"/>
</dbReference>
<dbReference type="PANTHER" id="PTHR24173:SF74">
    <property type="entry name" value="ANKYRIN REPEAT DOMAIN-CONTAINING PROTEIN 16"/>
    <property type="match status" value="1"/>
</dbReference>
<dbReference type="SMART" id="SM00248">
    <property type="entry name" value="ANK"/>
    <property type="match status" value="12"/>
</dbReference>
<comment type="caution">
    <text evidence="5">The sequence shown here is derived from an EMBL/GenBank/DDBJ whole genome shotgun (WGS) entry which is preliminary data.</text>
</comment>
<accession>A0A9Q0LJU9</accession>
<feature type="repeat" description="ANK" evidence="3">
    <location>
        <begin position="195"/>
        <end position="227"/>
    </location>
</feature>
<dbReference type="InterPro" id="IPR011333">
    <property type="entry name" value="SKP1/BTB/POZ_sf"/>
</dbReference>
<gene>
    <name evidence="5" type="ORF">M0811_08254</name>
</gene>
<evidence type="ECO:0000256" key="3">
    <source>
        <dbReference type="PROSITE-ProRule" id="PRU00023"/>
    </source>
</evidence>
<dbReference type="SUPFAM" id="SSF48403">
    <property type="entry name" value="Ankyrin repeat"/>
    <property type="match status" value="1"/>
</dbReference>
<feature type="repeat" description="ANK" evidence="3">
    <location>
        <begin position="67"/>
        <end position="99"/>
    </location>
</feature>
<evidence type="ECO:0000313" key="5">
    <source>
        <dbReference type="EMBL" id="KAJ5073981.1"/>
    </source>
</evidence>
<protein>
    <submittedName>
        <fullName evidence="5">Cyclin-dependent kinase inhibitor 2c-related</fullName>
    </submittedName>
</protein>
<dbReference type="Pfam" id="PF00023">
    <property type="entry name" value="Ank"/>
    <property type="match status" value="2"/>
</dbReference>
<dbReference type="SUPFAM" id="SSF54695">
    <property type="entry name" value="POZ domain"/>
    <property type="match status" value="1"/>
</dbReference>
<keyword evidence="6" id="KW-1185">Reference proteome</keyword>
<dbReference type="Proteomes" id="UP001149090">
    <property type="component" value="Unassembled WGS sequence"/>
</dbReference>
<dbReference type="InterPro" id="IPR000210">
    <property type="entry name" value="BTB/POZ_dom"/>
</dbReference>
<keyword evidence="2 3" id="KW-0040">ANK repeat</keyword>
<feature type="repeat" description="ANK" evidence="3">
    <location>
        <begin position="162"/>
        <end position="194"/>
    </location>
</feature>
<dbReference type="SMART" id="SM00225">
    <property type="entry name" value="BTB"/>
    <property type="match status" value="1"/>
</dbReference>
<keyword evidence="1" id="KW-0677">Repeat</keyword>
<dbReference type="AlphaFoldDB" id="A0A9Q0LJU9"/>
<organism evidence="5 6">
    <name type="scientific">Anaeramoeba ignava</name>
    <name type="common">Anaerobic marine amoeba</name>
    <dbReference type="NCBI Taxonomy" id="1746090"/>
    <lineage>
        <taxon>Eukaryota</taxon>
        <taxon>Metamonada</taxon>
        <taxon>Anaeramoebidae</taxon>
        <taxon>Anaeramoeba</taxon>
    </lineage>
</organism>
<reference evidence="5" key="1">
    <citation type="submission" date="2022-10" db="EMBL/GenBank/DDBJ databases">
        <title>Novel sulphate-reducing endosymbionts in the free-living metamonad Anaeramoeba.</title>
        <authorList>
            <person name="Jerlstrom-Hultqvist J."/>
            <person name="Cepicka I."/>
            <person name="Gallot-Lavallee L."/>
            <person name="Salas-Leiva D."/>
            <person name="Curtis B.A."/>
            <person name="Zahonova K."/>
            <person name="Pipaliya S."/>
            <person name="Dacks J."/>
            <person name="Roger A.J."/>
        </authorList>
    </citation>
    <scope>NUCLEOTIDE SEQUENCE</scope>
    <source>
        <strain evidence="5">BMAN</strain>
    </source>
</reference>
<dbReference type="PANTHER" id="PTHR24173">
    <property type="entry name" value="ANKYRIN REPEAT CONTAINING"/>
    <property type="match status" value="1"/>
</dbReference>
<dbReference type="CDD" id="cd18186">
    <property type="entry name" value="BTB_POZ_ZBTB_KLHL-like"/>
    <property type="match status" value="1"/>
</dbReference>
<evidence type="ECO:0000256" key="1">
    <source>
        <dbReference type="ARBA" id="ARBA00022737"/>
    </source>
</evidence>
<name>A0A9Q0LJU9_ANAIG</name>
<dbReference type="PROSITE" id="PS50297">
    <property type="entry name" value="ANK_REP_REGION"/>
    <property type="match status" value="3"/>
</dbReference>
<dbReference type="EMBL" id="JAPDFW010000071">
    <property type="protein sequence ID" value="KAJ5073981.1"/>
    <property type="molecule type" value="Genomic_DNA"/>
</dbReference>
<feature type="repeat" description="ANK" evidence="3">
    <location>
        <begin position="292"/>
        <end position="324"/>
    </location>
</feature>